<evidence type="ECO:0000256" key="1">
    <source>
        <dbReference type="ARBA" id="ARBA00022448"/>
    </source>
</evidence>
<dbReference type="InterPro" id="IPR026854">
    <property type="entry name" value="VPS13_N"/>
</dbReference>
<evidence type="ECO:0000259" key="3">
    <source>
        <dbReference type="Pfam" id="PF12624"/>
    </source>
</evidence>
<reference evidence="4" key="1">
    <citation type="submission" date="2019-03" db="EMBL/GenBank/DDBJ databases">
        <title>Long read genome sequence of the mycoparasitic Pythium oligandrum ATCC 38472 isolated from sugarbeet rhizosphere.</title>
        <authorList>
            <person name="Gaulin E."/>
        </authorList>
    </citation>
    <scope>NUCLEOTIDE SEQUENCE</scope>
    <source>
        <strain evidence="4">ATCC 38472_TT</strain>
    </source>
</reference>
<sequence>MLDILSSPLRGYIAQNLQFYLSKYIEGIQLEGLGLFGGDLVLNDLEIKRHVLAESLEIPSSFDFSRGFIRELRIHIPWTQLLSQPIEVKLYTVELILTARDPSRRHSVDSAMAARHSARTRSIESASSKEASEIENPKSGWLRDTLQKILANVTIQVNNLVMKYEQDDVVLSVALGVLDCYSVSETRGWVRSFVDPQGSTRAISRVIEAKDLTIFLDRYTSDRSQSDPSASEIRRRVVGYEVPVLSRTSLSIRGRIQLKPKSDKDDEPKMPLSATDSTASYEPSNYCDPFFSYSCSRNNVIPMLEVDAFIGELSFSLSDRQLQMISEMTRRPSTVVYDEELDEANYQTVPVVASPSESAPENPEPMGKQKQSWFGWAMKTLGGPENGDEDELESELLAATKRALQRQQPVKSPALVDGSVVDKPLSWFVSCFRVCISSTSLTLRKHEEEKADDLGEDTTQAQEEEYVPVANLGLVRVSVKAKKSRVSRPAVPVFVLTLAYSAMECITVRGEKEWTDIVCEVESVEFLRVGMVEEKPPLIRWGFQDLSDFSDCVGHPYFAASFFVEMTCQVTKVDVFLTRLSLNHVTKIGSYRVAEGTSSGSKTNAKRATSAKQVWNVRCGIQLDRFATTLQVPWDIPNRSKQNIGDFKGTGGFGDLVSLWFDAEEKEEEVKYHRVLEVTSAPRFLQLKEALVSDKWEMRWRSPLSGEKHQQIRLHVSALLAASIRIRSLLDTSAFQRLSVQCSVPRVGVAVAFAEDSKTSYDVLSAELKESTLAVTSYAGNGETRALVQSSLQVYLENMVQLLTVSIIPRLDIHANVRTSRDSSEISLVLGNADVFLSQTAILVLYSIPDILSQRRSLLAHGGGDLSKVRIEFVNSSGRDVWYRQEGTAECLLLERGKKDAYSWLTLDRPAYNRVQFALSTGTDSSPALTDLSWCDPCRIQENCVTGRYFKDHGFMWIAVETIGMKTVVSLRGGVSISNFTDVDIDLEVTTKNQPSLLLSVSPCQKTPNGLTKKLASDQNAVGLMLDQLEDSKILLSPSKNLTLDISGLPQEFDLAPSDGTVADQTRRRLISFESSQGQRHVWAEAVRVESRLAILPTDFDNEQPRFGVRYTWVQVNFHPAICIQNLVDDSLRVELSTQDGDSYCCVVQPNELHFSSEINAAQVRALIISSNNTGVQETELADLGSRRRYHTEDFVIDVDPVGVKPYTSLTIRRPLCVINNSQSVIFVTTRKSSQDENKDQIKLSGGSETTVAHTVEEKNAMILVALGAPESSSEEDGIAWSPEFTLSWESSTQCCCVVHKSVPASREGLPFVVKLIRENGEAKIIISPLVILHNETGYQLKYASTDGGDAFIGPNYDTAKIDHDRSLDVTVCFPVPTRRRKISIGGLTSWLSSTITLSAFSTRAECIGANHYMEYDWSLQTQPSRSTNKNVEASPAKLESWLDSSAVERYIGAPSSDQSATRFQIGHPDFGWSNLLWQVPGIQFARFSNEVDSGSPVFLVATIYRAGSWQISVTCLDEPGSIQTWDPSIIPSYFQNVEVKIAPAVVQIEDELIVHVQVFMRPVLDGIAGLVATRIRAMPPRKSMPVLWMESLREKLRITSQQRVFIDRLDISTIELTITARISLPVLSSFDGTPLRFGQRSIRQVFTFSDQLYKDLAAEYVADVIVRSPMLLMSLNIFGNPAGFFRHVGTGMRDLFEIPFAAASRDGFNPWILTKGVFGGIASLIGHTSAAALSSIAGFSYSISRTVDHITLTPEQLRKKHYVRPAHLTTAIAGGLGSLGSSVVGAATGIVSTPLAMYQEKREQGLRAGVSGVVGGLGMGLVGIVARPMGGVAALVAMASDGILYGTGFGGIDAMDESDREAMFDARPNELLRFKLKVLRDPSVGELIVAHGVWMNPDVSLLLPGIDQEELQTLSEEEKSDERVSELFTTQAWRDQSAVVIIVAAMRDTVFVIALFKEHLRHVIVSKTSLAHFQAIEESLTEPSRLDLGVQHNEHVHWYNFRLFTSQRRELSRQLRQWMLEGTE</sequence>
<organism evidence="4 5">
    <name type="scientific">Pythium oligandrum</name>
    <name type="common">Mycoparasitic fungus</name>
    <dbReference type="NCBI Taxonomy" id="41045"/>
    <lineage>
        <taxon>Eukaryota</taxon>
        <taxon>Sar</taxon>
        <taxon>Stramenopiles</taxon>
        <taxon>Oomycota</taxon>
        <taxon>Peronosporomycetes</taxon>
        <taxon>Pythiales</taxon>
        <taxon>Pythiaceae</taxon>
        <taxon>Pythium</taxon>
    </lineage>
</organism>
<proteinExistence type="predicted"/>
<name>A0A8K1CF18_PYTOL</name>
<protein>
    <recommendedName>
        <fullName evidence="3">Chorein N-terminal domain-containing protein</fullName>
    </recommendedName>
</protein>
<dbReference type="Pfam" id="PF12624">
    <property type="entry name" value="VPS13_N"/>
    <property type="match status" value="1"/>
</dbReference>
<dbReference type="PANTHER" id="PTHR12517">
    <property type="entry name" value="VACUOLAR PROTEIN SORTING-ASSOCIATED PROTEIN 13B"/>
    <property type="match status" value="1"/>
</dbReference>
<feature type="region of interest" description="Disordered" evidence="2">
    <location>
        <begin position="107"/>
        <end position="136"/>
    </location>
</feature>
<dbReference type="InterPro" id="IPR039782">
    <property type="entry name" value="VPS13B"/>
</dbReference>
<dbReference type="OrthoDB" id="445152at2759"/>
<evidence type="ECO:0000313" key="4">
    <source>
        <dbReference type="EMBL" id="TMW62274.1"/>
    </source>
</evidence>
<feature type="region of interest" description="Disordered" evidence="2">
    <location>
        <begin position="257"/>
        <end position="279"/>
    </location>
</feature>
<accession>A0A8K1CF18</accession>
<evidence type="ECO:0000313" key="5">
    <source>
        <dbReference type="Proteomes" id="UP000794436"/>
    </source>
</evidence>
<evidence type="ECO:0000256" key="2">
    <source>
        <dbReference type="SAM" id="MobiDB-lite"/>
    </source>
</evidence>
<feature type="compositionally biased region" description="Basic and acidic residues" evidence="2">
    <location>
        <begin position="260"/>
        <end position="269"/>
    </location>
</feature>
<gene>
    <name evidence="4" type="ORF">Poli38472_009767</name>
</gene>
<keyword evidence="5" id="KW-1185">Reference proteome</keyword>
<comment type="caution">
    <text evidence="4">The sequence shown here is derived from an EMBL/GenBank/DDBJ whole genome shotgun (WGS) entry which is preliminary data.</text>
</comment>
<dbReference type="EMBL" id="SPLM01000074">
    <property type="protein sequence ID" value="TMW62274.1"/>
    <property type="molecule type" value="Genomic_DNA"/>
</dbReference>
<keyword evidence="1" id="KW-0813">Transport</keyword>
<dbReference type="PANTHER" id="PTHR12517:SF0">
    <property type="entry name" value="INTERMEMBRANE LIPID TRANSFER PROTEIN VPS13B"/>
    <property type="match status" value="1"/>
</dbReference>
<feature type="domain" description="Chorein N-terminal" evidence="3">
    <location>
        <begin position="9"/>
        <end position="222"/>
    </location>
</feature>
<dbReference type="Proteomes" id="UP000794436">
    <property type="component" value="Unassembled WGS sequence"/>
</dbReference>